<dbReference type="SUPFAM" id="SSF89447">
    <property type="entry name" value="AbrB/MazE/MraZ-like"/>
    <property type="match status" value="1"/>
</dbReference>
<evidence type="ECO:0000313" key="3">
    <source>
        <dbReference type="EMBL" id="PNY79241.1"/>
    </source>
</evidence>
<dbReference type="GO" id="GO:0003677">
    <property type="term" value="F:DNA binding"/>
    <property type="evidence" value="ECO:0007669"/>
    <property type="project" value="UniProtKB-UniRule"/>
</dbReference>
<evidence type="ECO:0000259" key="2">
    <source>
        <dbReference type="PROSITE" id="PS51740"/>
    </source>
</evidence>
<evidence type="ECO:0000313" key="4">
    <source>
        <dbReference type="Proteomes" id="UP000236379"/>
    </source>
</evidence>
<dbReference type="RefSeq" id="WP_103314280.1">
    <property type="nucleotide sequence ID" value="NZ_PPPD01000005.1"/>
</dbReference>
<name>A0A2K3URS0_9DEIO</name>
<accession>A0A2K3URS0</accession>
<keyword evidence="4" id="KW-1185">Reference proteome</keyword>
<proteinExistence type="predicted"/>
<dbReference type="InterPro" id="IPR007159">
    <property type="entry name" value="SpoVT-AbrB_dom"/>
</dbReference>
<dbReference type="PROSITE" id="PS51740">
    <property type="entry name" value="SPOVT_ABRB"/>
    <property type="match status" value="1"/>
</dbReference>
<keyword evidence="1" id="KW-0238">DNA-binding</keyword>
<dbReference type="AlphaFoldDB" id="A0A2K3URS0"/>
<dbReference type="Gene3D" id="2.10.260.10">
    <property type="match status" value="1"/>
</dbReference>
<sequence length="86" mass="9384">MTTTEAFSLEVKENGRVFLPVAFRQRLGVQSGDRLIARVTEEGKAELVTAGHALAVTRGMFAHLVTDGTSLADELIQERRAEAGRE</sequence>
<evidence type="ECO:0000256" key="1">
    <source>
        <dbReference type="PROSITE-ProRule" id="PRU01076"/>
    </source>
</evidence>
<dbReference type="EMBL" id="PPPD01000005">
    <property type="protein sequence ID" value="PNY79241.1"/>
    <property type="molecule type" value="Genomic_DNA"/>
</dbReference>
<dbReference type="OrthoDB" id="7161066at2"/>
<dbReference type="InterPro" id="IPR037914">
    <property type="entry name" value="SpoVT-AbrB_sf"/>
</dbReference>
<protein>
    <submittedName>
        <fullName evidence="3">AbrB family transcriptional regulator</fullName>
    </submittedName>
</protein>
<gene>
    <name evidence="3" type="ORF">CVO96_20200</name>
</gene>
<comment type="caution">
    <text evidence="3">The sequence shown here is derived from an EMBL/GenBank/DDBJ whole genome shotgun (WGS) entry which is preliminary data.</text>
</comment>
<organism evidence="3 4">
    <name type="scientific">Deinococcus koreensis</name>
    <dbReference type="NCBI Taxonomy" id="2054903"/>
    <lineage>
        <taxon>Bacteria</taxon>
        <taxon>Thermotogati</taxon>
        <taxon>Deinococcota</taxon>
        <taxon>Deinococci</taxon>
        <taxon>Deinococcales</taxon>
        <taxon>Deinococcaceae</taxon>
        <taxon>Deinococcus</taxon>
    </lineage>
</organism>
<dbReference type="Proteomes" id="UP000236379">
    <property type="component" value="Unassembled WGS sequence"/>
</dbReference>
<reference evidence="3 4" key="1">
    <citation type="submission" date="2018-01" db="EMBL/GenBank/DDBJ databases">
        <title>Deinococcus koreensis sp. nov., a radiation-resistant bacterium isolated from river water.</title>
        <authorList>
            <person name="Choi A."/>
        </authorList>
    </citation>
    <scope>NUCLEOTIDE SEQUENCE [LARGE SCALE GENOMIC DNA]</scope>
    <source>
        <strain evidence="3 4">SJW1-2</strain>
    </source>
</reference>
<feature type="domain" description="SpoVT-AbrB" evidence="2">
    <location>
        <begin position="6"/>
        <end position="52"/>
    </location>
</feature>
<dbReference type="Pfam" id="PF04014">
    <property type="entry name" value="MazE_antitoxin"/>
    <property type="match status" value="1"/>
</dbReference>